<dbReference type="AlphaFoldDB" id="A0A8S0FFM8"/>
<dbReference type="Gene3D" id="3.40.190.10">
    <property type="entry name" value="Periplasmic binding protein-like II"/>
    <property type="match status" value="2"/>
</dbReference>
<dbReference type="Proteomes" id="UP000467488">
    <property type="component" value="Chromosome"/>
</dbReference>
<evidence type="ECO:0000259" key="1">
    <source>
        <dbReference type="Pfam" id="PF14502"/>
    </source>
</evidence>
<dbReference type="InterPro" id="IPR041444">
    <property type="entry name" value="HTH_41"/>
</dbReference>
<feature type="domain" description="Uncharacterised protein YhfZ C-terminal" evidence="2">
    <location>
        <begin position="75"/>
        <end position="307"/>
    </location>
</feature>
<dbReference type="SUPFAM" id="SSF53850">
    <property type="entry name" value="Periplasmic binding protein-like II"/>
    <property type="match status" value="1"/>
</dbReference>
<feature type="domain" description="YhfZ helix-turn-helix" evidence="1">
    <location>
        <begin position="24"/>
        <end position="71"/>
    </location>
</feature>
<dbReference type="CDD" id="cd13533">
    <property type="entry name" value="PBP2_Yhfz"/>
    <property type="match status" value="1"/>
</dbReference>
<dbReference type="EMBL" id="AP022360">
    <property type="protein sequence ID" value="BBU80267.1"/>
    <property type="molecule type" value="Genomic_DNA"/>
</dbReference>
<evidence type="ECO:0000313" key="3">
    <source>
        <dbReference type="EMBL" id="BBU80267.1"/>
    </source>
</evidence>
<dbReference type="InterPro" id="IPR032791">
    <property type="entry name" value="YhfZ_C"/>
</dbReference>
<dbReference type="Pfam" id="PF14502">
    <property type="entry name" value="HTH_41"/>
    <property type="match status" value="1"/>
</dbReference>
<evidence type="ECO:0000313" key="4">
    <source>
        <dbReference type="Proteomes" id="UP000467488"/>
    </source>
</evidence>
<accession>A0A8S0FFM8</accession>
<dbReference type="Pfam" id="PF14503">
    <property type="entry name" value="YhfZ_C"/>
    <property type="match status" value="1"/>
</dbReference>
<reference evidence="3 4" key="1">
    <citation type="submission" date="2020-01" db="EMBL/GenBank/DDBJ databases">
        <title>Dynamics of blaIMP-6 dissemination in carbapenem resistant Enterobacteriacea isolated from regional surveillance in Osaka, Japan.</title>
        <authorList>
            <person name="Abe R."/>
            <person name="Akeda Y."/>
            <person name="Sugawara Y."/>
            <person name="Yamamoto N."/>
            <person name="Tomono K."/>
            <person name="Takeuchi D."/>
            <person name="Kawahara R."/>
            <person name="Hamada S."/>
        </authorList>
    </citation>
    <scope>NUCLEOTIDE SEQUENCE [LARGE SCALE GENOMIC DNA]</scope>
    <source>
        <strain evidence="3 4">E300</strain>
    </source>
</reference>
<name>A0A8S0FFM8_ECOLX</name>
<organism evidence="3 4">
    <name type="scientific">Escherichia coli</name>
    <dbReference type="NCBI Taxonomy" id="562"/>
    <lineage>
        <taxon>Bacteria</taxon>
        <taxon>Pseudomonadati</taxon>
        <taxon>Pseudomonadota</taxon>
        <taxon>Gammaproteobacteria</taxon>
        <taxon>Enterobacterales</taxon>
        <taxon>Enterobacteriaceae</taxon>
        <taxon>Escherichia</taxon>
    </lineage>
</organism>
<evidence type="ECO:0008006" key="5">
    <source>
        <dbReference type="Google" id="ProtNLM"/>
    </source>
</evidence>
<sequence>MRRTFIKKEGVVITTLARYLLGEKCGNRLKTIDELATECRSSVGLTQAALKTLESSGAIRIERRGRNGSYLVEMDNKALLTHVDINNAMVCAMPLPYTRLYEGLASGLKAQFDGIPFYYAHMRGADIRVECLLNGVYDMAVVSRLAAESYLTQKGLCLALELGPHTYVGEHQLICRKGESANVKRVGLDNRSADQKIMTDVFFGDSDVERVDLSYHESLQRIVKGDVDAVIWNVVAENELTMLGLEATPLTDDPRGINIAFLQATEAVVLTRVDDYPMQQLLRAVVDKHALLAHQQRVVSGEQEPSY</sequence>
<proteinExistence type="predicted"/>
<dbReference type="NCBIfam" id="NF041241">
    <property type="entry name" value="YhfZ_full"/>
    <property type="match status" value="1"/>
</dbReference>
<protein>
    <recommendedName>
        <fullName evidence="5">Amino acid transporter</fullName>
    </recommendedName>
</protein>
<evidence type="ECO:0000259" key="2">
    <source>
        <dbReference type="Pfam" id="PF14503"/>
    </source>
</evidence>
<gene>
    <name evidence="3" type="primary">yhfZ</name>
    <name evidence="3" type="ORF">EIMP300_16670</name>
</gene>